<accession>Q1CZ02</accession>
<organism evidence="2 3">
    <name type="scientific">Myxococcus xanthus (strain DK1622)</name>
    <dbReference type="NCBI Taxonomy" id="246197"/>
    <lineage>
        <taxon>Bacteria</taxon>
        <taxon>Pseudomonadati</taxon>
        <taxon>Myxococcota</taxon>
        <taxon>Myxococcia</taxon>
        <taxon>Myxococcales</taxon>
        <taxon>Cystobacterineae</taxon>
        <taxon>Myxococcaceae</taxon>
        <taxon>Myxococcus</taxon>
    </lineage>
</organism>
<reference evidence="2 3" key="1">
    <citation type="journal article" date="2006" name="Proc. Natl. Acad. Sci. U.S.A.">
        <title>Evolution of sensory complexity recorded in a myxobacterial genome.</title>
        <authorList>
            <person name="Goldman B.S."/>
            <person name="Nierman W.C."/>
            <person name="Kaiser D."/>
            <person name="Slater S.C."/>
            <person name="Durkin A.S."/>
            <person name="Eisen J.A."/>
            <person name="Ronning C.M."/>
            <person name="Barbazuk W.B."/>
            <person name="Blanchard M."/>
            <person name="Field C."/>
            <person name="Halling C."/>
            <person name="Hinkle G."/>
            <person name="Iartchuk O."/>
            <person name="Kim H.S."/>
            <person name="Mackenzie C."/>
            <person name="Madupu R."/>
            <person name="Miller N."/>
            <person name="Shvartsbeyn A."/>
            <person name="Sullivan S.A."/>
            <person name="Vaudin M."/>
            <person name="Wiegand R."/>
            <person name="Kaplan H.B."/>
        </authorList>
    </citation>
    <scope>NUCLEOTIDE SEQUENCE [LARGE SCALE GENOMIC DNA]</scope>
    <source>
        <strain evidence="3">DK1622</strain>
    </source>
</reference>
<evidence type="ECO:0000313" key="3">
    <source>
        <dbReference type="Proteomes" id="UP000002402"/>
    </source>
</evidence>
<sequence>MQIRTVGLEAKQTHSWSSNQNHERSGLQHAPNVRTSMNRKPDVYTLILTSWAALAVGCGTPSEPPTSTASTEAGFTAQVEEANEVSEDVSTEGLDTALSSSATVLGRFSRYCGKVNSHQSPGGTWTADPDCTSGCNIGGLAYCQKFWPGSTAIRQVAVSSKPNNAWRTAGCGVIVDDYDGTDEFECTVEPYCGDGICHTDNGESPSTCAADCGTCGDNVCNNGENYIVCSEDCGPSSACGDGACNNGETHATCAADCVAPALVTTPDFPTGVLQFATEEAFNSLYHALEATPAAASSLPNGFNHLKGHLSQFPINETTYEVDRAEYLRDLKFHIIPDEGLQYLVNPDMQVLAGGKLYQFTDIGLFQVDLNNLAWFKTWLAANQERIDFDPNFKTVPGEVDLGDGRYQVSTGVVRIDMLKEKMAGSDTTPDPTETVLGRFSRYCGKVNSHQSPGGTWTADPDCTSGCNIGGLSYCQKFWPGSTAIRQVAVSSKPNNAWRTAGCGFIVDDYDGTDEFECVANSPFATAVAQEQLKGESGGDKCNPPLPAYQLLTVGSGFNKEGTAQFGDRRFIFKTKKLNLFLFRSISIKGKLQRRKKALFVKYWGPSYADEIVVGIDNMDLHTSYIFPTPHTYNTLAKPNFTKIVKFKLGNWLFDAMNIDVNINALRFNLTQAQINSFVNNQLNQFIGGQLNNVWAGIERGIINAIDPTYISRYAEYTKKVNSLKEQNRFRITLGKAEKHRGYSHKNSWTFDWNVAVGQSTYSYDMKAGSFLGRARVGCSWHGIRIVRQ</sequence>
<keyword evidence="3" id="KW-1185">Reference proteome</keyword>
<dbReference type="Proteomes" id="UP000002402">
    <property type="component" value="Chromosome"/>
</dbReference>
<dbReference type="HOGENOM" id="CLU_355943_0_0_7"/>
<gene>
    <name evidence="2" type="ordered locus">MXAN_6242</name>
</gene>
<dbReference type="EnsemblBacteria" id="ABF89982">
    <property type="protein sequence ID" value="ABF89982"/>
    <property type="gene ID" value="MXAN_6242"/>
</dbReference>
<name>Q1CZ02_MYXXD</name>
<dbReference type="EMBL" id="CP000113">
    <property type="protein sequence ID" value="ABF89982.1"/>
    <property type="molecule type" value="Genomic_DNA"/>
</dbReference>
<dbReference type="eggNOG" id="COG3591">
    <property type="taxonomic scope" value="Bacteria"/>
</dbReference>
<evidence type="ECO:0000256" key="1">
    <source>
        <dbReference type="SAM" id="MobiDB-lite"/>
    </source>
</evidence>
<proteinExistence type="predicted"/>
<evidence type="ECO:0000313" key="2">
    <source>
        <dbReference type="EMBL" id="ABF89982.1"/>
    </source>
</evidence>
<dbReference type="KEGG" id="mxa:MXAN_6242"/>
<dbReference type="AlphaFoldDB" id="Q1CZ02"/>
<protein>
    <submittedName>
        <fullName evidence="2">Uncharacterized protein</fullName>
    </submittedName>
</protein>
<feature type="region of interest" description="Disordered" evidence="1">
    <location>
        <begin position="1"/>
        <end position="34"/>
    </location>
</feature>